<protein>
    <recommendedName>
        <fullName evidence="9">Prenylcysteine lyase domain-containing protein</fullName>
    </recommendedName>
</protein>
<dbReference type="Pfam" id="PF07156">
    <property type="entry name" value="Prenylcys_lyase"/>
    <property type="match status" value="1"/>
</dbReference>
<evidence type="ECO:0000313" key="11">
    <source>
        <dbReference type="Proteomes" id="UP000559256"/>
    </source>
</evidence>
<keyword evidence="3" id="KW-0285">Flavoprotein</keyword>
<keyword evidence="5" id="KW-0274">FAD</keyword>
<keyword evidence="6" id="KW-0560">Oxidoreductase</keyword>
<dbReference type="Gene3D" id="3.50.50.60">
    <property type="entry name" value="FAD/NAD(P)-binding domain"/>
    <property type="match status" value="1"/>
</dbReference>
<reference evidence="10 11" key="1">
    <citation type="journal article" date="2020" name="ISME J.">
        <title>Uncovering the hidden diversity of litter-decomposition mechanisms in mushroom-forming fungi.</title>
        <authorList>
            <person name="Floudas D."/>
            <person name="Bentzer J."/>
            <person name="Ahren D."/>
            <person name="Johansson T."/>
            <person name="Persson P."/>
            <person name="Tunlid A."/>
        </authorList>
    </citation>
    <scope>NUCLEOTIDE SEQUENCE [LARGE SCALE GENOMIC DNA]</scope>
    <source>
        <strain evidence="10 11">CBS 291.85</strain>
    </source>
</reference>
<dbReference type="InterPro" id="IPR036188">
    <property type="entry name" value="FAD/NAD-bd_sf"/>
</dbReference>
<dbReference type="SUPFAM" id="SSF51905">
    <property type="entry name" value="FAD/NAD(P)-binding domain"/>
    <property type="match status" value="1"/>
</dbReference>
<evidence type="ECO:0000259" key="9">
    <source>
        <dbReference type="Pfam" id="PF07156"/>
    </source>
</evidence>
<keyword evidence="7" id="KW-0325">Glycoprotein</keyword>
<keyword evidence="11" id="KW-1185">Reference proteome</keyword>
<feature type="chain" id="PRO_5034643658" description="Prenylcysteine lyase domain-containing protein" evidence="8">
    <location>
        <begin position="16"/>
        <end position="513"/>
    </location>
</feature>
<dbReference type="InterPro" id="IPR010795">
    <property type="entry name" value="Prenylcys_lyase"/>
</dbReference>
<dbReference type="PANTHER" id="PTHR15944">
    <property type="entry name" value="FARNESYLCYSTEINE LYASE"/>
    <property type="match status" value="1"/>
</dbReference>
<keyword evidence="4 8" id="KW-0732">Signal</keyword>
<sequence length="513" mass="57247">MRRFLLLWFVSSSLALQLPFKVPFFQTFRAEEDESLNETPRIAIIGAGAAGSSAAFWISRAQERFGLNVQVDVYERQSYIGGRSTTVYPHGNSSLSPVELGASIYVQSNKNMVRAAEAFNLSTVSFAEEDGTFGVWDGEQVIVQAGGSWWDTLRLVWRYGFMSPRRVNTIVQNMLSQYLTLYSAHTPKWDNVTGLASEFGWIDMIQNTAAQVFESQGVSKQYIYELVEAGTRVNYAQNIDAIHGIEGCVSMAADKASQIKGGNWQVFENFLKHSKATVYLNTAVTGISQASSSSRPWVVTSPKGSIRYKSVILAAPFHQTGITLPSSLSSQIPEQPYVHLHVTLLATTAPHMSTEYLNMVPNTKPPSMLLTTWEGVRRGGKAPEFNSVSYHGKINENEWVVKIFSMEPVSDEWLEKVFDGQVTWVYRKEWDAYPVLPPTTEFPPVKVDTGFYYVNAFEPFISTMETETIAARNVVDLLLNEQYGSSICGSRISGSEGDTKISDDDNFVFGWDC</sequence>
<dbReference type="InterPro" id="IPR017046">
    <property type="entry name" value="Prenylcysteine_Oxase1"/>
</dbReference>
<dbReference type="EMBL" id="JAACJM010000001">
    <property type="protein sequence ID" value="KAF5375016.1"/>
    <property type="molecule type" value="Genomic_DNA"/>
</dbReference>
<comment type="cofactor">
    <cofactor evidence="1">
        <name>FAD</name>
        <dbReference type="ChEBI" id="CHEBI:57692"/>
    </cofactor>
</comment>
<feature type="domain" description="Prenylcysteine lyase" evidence="9">
    <location>
        <begin position="147"/>
        <end position="482"/>
    </location>
</feature>
<name>A0A8H5H129_9AGAR</name>
<accession>A0A8H5H129</accession>
<organism evidence="10 11">
    <name type="scientific">Tetrapyrgos nigripes</name>
    <dbReference type="NCBI Taxonomy" id="182062"/>
    <lineage>
        <taxon>Eukaryota</taxon>
        <taxon>Fungi</taxon>
        <taxon>Dikarya</taxon>
        <taxon>Basidiomycota</taxon>
        <taxon>Agaricomycotina</taxon>
        <taxon>Agaricomycetes</taxon>
        <taxon>Agaricomycetidae</taxon>
        <taxon>Agaricales</taxon>
        <taxon>Marasmiineae</taxon>
        <taxon>Marasmiaceae</taxon>
        <taxon>Tetrapyrgos</taxon>
    </lineage>
</organism>
<evidence type="ECO:0000256" key="5">
    <source>
        <dbReference type="ARBA" id="ARBA00022827"/>
    </source>
</evidence>
<dbReference type="OrthoDB" id="437369at2759"/>
<evidence type="ECO:0000256" key="4">
    <source>
        <dbReference type="ARBA" id="ARBA00022729"/>
    </source>
</evidence>
<evidence type="ECO:0000256" key="6">
    <source>
        <dbReference type="ARBA" id="ARBA00023002"/>
    </source>
</evidence>
<dbReference type="GO" id="GO:0030327">
    <property type="term" value="P:prenylated protein catabolic process"/>
    <property type="evidence" value="ECO:0007669"/>
    <property type="project" value="TreeGrafter"/>
</dbReference>
<dbReference type="Proteomes" id="UP000559256">
    <property type="component" value="Unassembled WGS sequence"/>
</dbReference>
<evidence type="ECO:0000256" key="2">
    <source>
        <dbReference type="ARBA" id="ARBA00009967"/>
    </source>
</evidence>
<dbReference type="AlphaFoldDB" id="A0A8H5H129"/>
<feature type="signal peptide" evidence="8">
    <location>
        <begin position="1"/>
        <end position="15"/>
    </location>
</feature>
<evidence type="ECO:0000256" key="7">
    <source>
        <dbReference type="ARBA" id="ARBA00023180"/>
    </source>
</evidence>
<evidence type="ECO:0000256" key="1">
    <source>
        <dbReference type="ARBA" id="ARBA00001974"/>
    </source>
</evidence>
<comment type="similarity">
    <text evidence="2">Belongs to the prenylcysteine oxidase family.</text>
</comment>
<dbReference type="Pfam" id="PF13450">
    <property type="entry name" value="NAD_binding_8"/>
    <property type="match status" value="1"/>
</dbReference>
<dbReference type="GO" id="GO:0001735">
    <property type="term" value="F:prenylcysteine oxidase activity"/>
    <property type="evidence" value="ECO:0007669"/>
    <property type="project" value="InterPro"/>
</dbReference>
<gene>
    <name evidence="10" type="ORF">D9758_000095</name>
</gene>
<evidence type="ECO:0000313" key="10">
    <source>
        <dbReference type="EMBL" id="KAF5375016.1"/>
    </source>
</evidence>
<dbReference type="PIRSF" id="PIRSF036292">
    <property type="entry name" value="Prenylcysteine_oxidase"/>
    <property type="match status" value="1"/>
</dbReference>
<proteinExistence type="inferred from homology"/>
<evidence type="ECO:0000256" key="3">
    <source>
        <dbReference type="ARBA" id="ARBA00022630"/>
    </source>
</evidence>
<evidence type="ECO:0000256" key="8">
    <source>
        <dbReference type="SAM" id="SignalP"/>
    </source>
</evidence>
<dbReference type="GO" id="GO:0030328">
    <property type="term" value="P:prenylcysteine catabolic process"/>
    <property type="evidence" value="ECO:0007669"/>
    <property type="project" value="InterPro"/>
</dbReference>
<comment type="caution">
    <text evidence="10">The sequence shown here is derived from an EMBL/GenBank/DDBJ whole genome shotgun (WGS) entry which is preliminary data.</text>
</comment>
<dbReference type="PANTHER" id="PTHR15944:SF0">
    <property type="entry name" value="PRENYLCYSTEINE LYASE DOMAIN-CONTAINING PROTEIN"/>
    <property type="match status" value="1"/>
</dbReference>